<dbReference type="PROSITE" id="PS51186">
    <property type="entry name" value="GNAT"/>
    <property type="match status" value="1"/>
</dbReference>
<sequence length="397" mass="43396">MSDFAQWREIRLRDRAVIEPYWGTSPLSWEQRHTPRHWARECLVAWSEMRAGHRYAGVIEVDGRFAGQAECFIIDAASATAESGGWIDARWAGRGVMAQVGVLLHDYMFSTRGVTRVLAPVSSDNRPALRCVRGLGYRHQATMALAYDAGGAPRDHTLSAITPADLAAQDLPALLPAESASVPAGSSSGGVSPAVVALAAARLVAWAAREHLRRYVPAEPVSLVVADHPDAAVRTLARTDRSDWRRAATAHRTRITVAVGPAEWERRHRRAGWYRARWYTRFGLRSPMGLHLVLHVNNCYAGEFQLSESLLPGQATSLFTWADPDLADTELWAAALRAVTEYGFTELGLRRIAAEIPVGDTVTSAVVAAAGFVHEGVLTDHRGPTGLYTDHGLWGLT</sequence>
<keyword evidence="3" id="KW-1185">Reference proteome</keyword>
<dbReference type="InterPro" id="IPR051908">
    <property type="entry name" value="Ribosomal_N-acetyltransferase"/>
</dbReference>
<dbReference type="Proteomes" id="UP000658127">
    <property type="component" value="Unassembled WGS sequence"/>
</dbReference>
<dbReference type="EMBL" id="BMNE01000011">
    <property type="protein sequence ID" value="GGN98177.1"/>
    <property type="molecule type" value="Genomic_DNA"/>
</dbReference>
<protein>
    <recommendedName>
        <fullName evidence="1">N-acetyltransferase domain-containing protein</fullName>
    </recommendedName>
</protein>
<gene>
    <name evidence="2" type="ORF">GCM10011610_64890</name>
</gene>
<dbReference type="InterPro" id="IPR000182">
    <property type="entry name" value="GNAT_dom"/>
</dbReference>
<evidence type="ECO:0000313" key="2">
    <source>
        <dbReference type="EMBL" id="GGN98177.1"/>
    </source>
</evidence>
<reference evidence="3" key="1">
    <citation type="journal article" date="2019" name="Int. J. Syst. Evol. Microbiol.">
        <title>The Global Catalogue of Microorganisms (GCM) 10K type strain sequencing project: providing services to taxonomists for standard genome sequencing and annotation.</title>
        <authorList>
            <consortium name="The Broad Institute Genomics Platform"/>
            <consortium name="The Broad Institute Genome Sequencing Center for Infectious Disease"/>
            <person name="Wu L."/>
            <person name="Ma J."/>
        </authorList>
    </citation>
    <scope>NUCLEOTIDE SEQUENCE [LARGE SCALE GENOMIC DNA]</scope>
    <source>
        <strain evidence="3">CGMCC 4.7329</strain>
    </source>
</reference>
<dbReference type="InterPro" id="IPR016181">
    <property type="entry name" value="Acyl_CoA_acyltransferase"/>
</dbReference>
<dbReference type="Gene3D" id="3.40.630.30">
    <property type="match status" value="2"/>
</dbReference>
<organism evidence="2 3">
    <name type="scientific">Nocardia rhizosphaerihabitans</name>
    <dbReference type="NCBI Taxonomy" id="1691570"/>
    <lineage>
        <taxon>Bacteria</taxon>
        <taxon>Bacillati</taxon>
        <taxon>Actinomycetota</taxon>
        <taxon>Actinomycetes</taxon>
        <taxon>Mycobacteriales</taxon>
        <taxon>Nocardiaceae</taxon>
        <taxon>Nocardia</taxon>
    </lineage>
</organism>
<proteinExistence type="predicted"/>
<dbReference type="Pfam" id="PF13302">
    <property type="entry name" value="Acetyltransf_3"/>
    <property type="match status" value="1"/>
</dbReference>
<comment type="caution">
    <text evidence="2">The sequence shown here is derived from an EMBL/GenBank/DDBJ whole genome shotgun (WGS) entry which is preliminary data.</text>
</comment>
<name>A0ABQ2KZU9_9NOCA</name>
<dbReference type="PANTHER" id="PTHR43441">
    <property type="entry name" value="RIBOSOMAL-PROTEIN-SERINE ACETYLTRANSFERASE"/>
    <property type="match status" value="1"/>
</dbReference>
<dbReference type="SUPFAM" id="SSF55729">
    <property type="entry name" value="Acyl-CoA N-acyltransferases (Nat)"/>
    <property type="match status" value="2"/>
</dbReference>
<accession>A0ABQ2KZU9</accession>
<evidence type="ECO:0000313" key="3">
    <source>
        <dbReference type="Proteomes" id="UP000658127"/>
    </source>
</evidence>
<feature type="domain" description="N-acetyltransferase" evidence="1">
    <location>
        <begin position="8"/>
        <end position="165"/>
    </location>
</feature>
<evidence type="ECO:0000259" key="1">
    <source>
        <dbReference type="PROSITE" id="PS51186"/>
    </source>
</evidence>
<dbReference type="PANTHER" id="PTHR43441:SF2">
    <property type="entry name" value="FAMILY ACETYLTRANSFERASE, PUTATIVE (AFU_ORTHOLOGUE AFUA_7G00850)-RELATED"/>
    <property type="match status" value="1"/>
</dbReference>